<gene>
    <name evidence="3" type="primary">LOC113208873</name>
</gene>
<keyword evidence="3" id="KW-0675">Receptor</keyword>
<keyword evidence="2" id="KW-1185">Reference proteome</keyword>
<protein>
    <submittedName>
        <fullName evidence="3">Constitutive coactivator of peroxisome proliferator-activated receptor gamma</fullName>
    </submittedName>
</protein>
<evidence type="ECO:0000313" key="2">
    <source>
        <dbReference type="Proteomes" id="UP000504606"/>
    </source>
</evidence>
<dbReference type="OrthoDB" id="6354174at2759"/>
<dbReference type="PANTHER" id="PTHR15976:SF17">
    <property type="entry name" value="CONSTITUTIVE COACTIVATOR OF PEROXISOME PROLIFERATOR-ACTIVATED RECEPTOR GAMMA"/>
    <property type="match status" value="1"/>
</dbReference>
<comment type="similarity">
    <text evidence="1">Belongs to the constitutive coactivator of PPAR-gamma family.</text>
</comment>
<organism evidence="2 3">
    <name type="scientific">Frankliniella occidentalis</name>
    <name type="common">Western flower thrips</name>
    <name type="synonym">Euthrips occidentalis</name>
    <dbReference type="NCBI Taxonomy" id="133901"/>
    <lineage>
        <taxon>Eukaryota</taxon>
        <taxon>Metazoa</taxon>
        <taxon>Ecdysozoa</taxon>
        <taxon>Arthropoda</taxon>
        <taxon>Hexapoda</taxon>
        <taxon>Insecta</taxon>
        <taxon>Pterygota</taxon>
        <taxon>Neoptera</taxon>
        <taxon>Paraneoptera</taxon>
        <taxon>Thysanoptera</taxon>
        <taxon>Terebrantia</taxon>
        <taxon>Thripoidea</taxon>
        <taxon>Thripidae</taxon>
        <taxon>Frankliniella</taxon>
    </lineage>
</organism>
<dbReference type="InterPro" id="IPR029060">
    <property type="entry name" value="PIN-like_dom_sf"/>
</dbReference>
<dbReference type="SUPFAM" id="SSF88723">
    <property type="entry name" value="PIN domain-like"/>
    <property type="match status" value="1"/>
</dbReference>
<dbReference type="GeneID" id="113208873"/>
<dbReference type="AlphaFoldDB" id="A0A6J1SMB5"/>
<sequence>MGVRRLQTFLERHCPEACYEVSIYDIAEEYRQQFNCEPVIVVDGSCCFRSIYEGLDWVCGGQYKEYVQKVTHFFECFEAINVKLVVYFDGATQESKRPVWVSRRLQSMEKAHAVFDALSKGQAVQRIDPELYVLPAGAGNTMSTLSKDRCMVRRSLKECDEEIASYAEKNKCFAILAQDSDFVIYQSGAKYYLSAENLDLTRMTTLVYDQKALARHLQLNVSDLPIFASLMGNDFISADDLRPFHSLLTGRQRHQAYAAVLVRKVAEYIWSLPKGNDLFLYLGQLSYEVFRTRHRAEDLQKSILSYGRIINEPVRPVDSRCKNWDQIMCLAHVNYVTMVHPSYVYNILRKLPFEMSTALEDCRTSIPPSAAALRQMRQRIYGVALREYPQDSEEDLAVDEWCMCGPQSLNGPLKVTAILPPENSPKLLDLWVNDSDEMKREKFKLLSWIGSAHLSDTKLGEFPHQLISATCILSYLYHDAGILHDWEVKVFASTVVDVQAMNSKDLSLIYLKKVDVRGVQLATLFTRAITHLVLANSICGTPVSSEWTRHPQLFDGKLFQKLYLEKRIKPKQGNFQHFQQICEAILTG</sequence>
<dbReference type="KEGG" id="foc:113208873"/>
<dbReference type="PANTHER" id="PTHR15976">
    <property type="entry name" value="CONSTITUTIVE COACTIVATOR OF PEROXISOME PROLIFERATOR-ACTIVATED RECEPTOR GAMMA"/>
    <property type="match status" value="1"/>
</dbReference>
<accession>A0A6J1SMB5</accession>
<dbReference type="InterPro" id="IPR026784">
    <property type="entry name" value="Coact_PPARg"/>
</dbReference>
<evidence type="ECO:0000256" key="1">
    <source>
        <dbReference type="ARBA" id="ARBA00009495"/>
    </source>
</evidence>
<name>A0A6J1SMB5_FRAOC</name>
<dbReference type="Gene3D" id="3.40.50.1010">
    <property type="entry name" value="5'-nuclease"/>
    <property type="match status" value="1"/>
</dbReference>
<dbReference type="RefSeq" id="XP_026281888.1">
    <property type="nucleotide sequence ID" value="XM_026426103.2"/>
</dbReference>
<evidence type="ECO:0000313" key="3">
    <source>
        <dbReference type="RefSeq" id="XP_026281888.1"/>
    </source>
</evidence>
<reference evidence="3" key="1">
    <citation type="submission" date="2025-08" db="UniProtKB">
        <authorList>
            <consortium name="RefSeq"/>
        </authorList>
    </citation>
    <scope>IDENTIFICATION</scope>
    <source>
        <tissue evidence="3">Whole organism</tissue>
    </source>
</reference>
<proteinExistence type="inferred from homology"/>
<dbReference type="GO" id="GO:0005634">
    <property type="term" value="C:nucleus"/>
    <property type="evidence" value="ECO:0007669"/>
    <property type="project" value="TreeGrafter"/>
</dbReference>
<dbReference type="Proteomes" id="UP000504606">
    <property type="component" value="Unplaced"/>
</dbReference>